<reference evidence="2 3" key="1">
    <citation type="submission" date="2024-11" db="EMBL/GenBank/DDBJ databases">
        <title>Adaptive evolution of stress response genes in parasites aligns with host niche diversity.</title>
        <authorList>
            <person name="Hahn C."/>
            <person name="Resl P."/>
        </authorList>
    </citation>
    <scope>NUCLEOTIDE SEQUENCE [LARGE SCALE GENOMIC DNA]</scope>
    <source>
        <strain evidence="2">EGGRZ-B1_66</strain>
        <tissue evidence="2">Body</tissue>
    </source>
</reference>
<evidence type="ECO:0000313" key="2">
    <source>
        <dbReference type="EMBL" id="KAL3307611.1"/>
    </source>
</evidence>
<protein>
    <submittedName>
        <fullName evidence="2">Uncharacterized protein</fullName>
    </submittedName>
</protein>
<gene>
    <name evidence="2" type="ORF">Ciccas_013872</name>
</gene>
<evidence type="ECO:0000256" key="1">
    <source>
        <dbReference type="SAM" id="MobiDB-lite"/>
    </source>
</evidence>
<proteinExistence type="predicted"/>
<sequence>MSDSASFTVEPSTIGSLFAPQSTVEEYRFEQNLSSSRVPFSYPGYSSEFSSQRLKLEDVFAASGSSISGGLAQFRHFANPEEYHDNRLQSQSNQTAAEPAKTKSDKLPEEAVVKKEKVDDPCDSMTPLTRGYRCKMCKQVGFRVRSYFAPDVSH</sequence>
<feature type="region of interest" description="Disordered" evidence="1">
    <location>
        <begin position="85"/>
        <end position="120"/>
    </location>
</feature>
<feature type="compositionally biased region" description="Basic and acidic residues" evidence="1">
    <location>
        <begin position="100"/>
        <end position="120"/>
    </location>
</feature>
<dbReference type="AlphaFoldDB" id="A0ABD2PPF7"/>
<comment type="caution">
    <text evidence="2">The sequence shown here is derived from an EMBL/GenBank/DDBJ whole genome shotgun (WGS) entry which is preliminary data.</text>
</comment>
<dbReference type="Proteomes" id="UP001626550">
    <property type="component" value="Unassembled WGS sequence"/>
</dbReference>
<keyword evidence="3" id="KW-1185">Reference proteome</keyword>
<accession>A0ABD2PPF7</accession>
<name>A0ABD2PPF7_9PLAT</name>
<dbReference type="EMBL" id="JBJKFK010006930">
    <property type="protein sequence ID" value="KAL3307611.1"/>
    <property type="molecule type" value="Genomic_DNA"/>
</dbReference>
<evidence type="ECO:0000313" key="3">
    <source>
        <dbReference type="Proteomes" id="UP001626550"/>
    </source>
</evidence>
<organism evidence="2 3">
    <name type="scientific">Cichlidogyrus casuarinus</name>
    <dbReference type="NCBI Taxonomy" id="1844966"/>
    <lineage>
        <taxon>Eukaryota</taxon>
        <taxon>Metazoa</taxon>
        <taxon>Spiralia</taxon>
        <taxon>Lophotrochozoa</taxon>
        <taxon>Platyhelminthes</taxon>
        <taxon>Monogenea</taxon>
        <taxon>Monopisthocotylea</taxon>
        <taxon>Dactylogyridea</taxon>
        <taxon>Ancyrocephalidae</taxon>
        <taxon>Cichlidogyrus</taxon>
    </lineage>
</organism>